<evidence type="ECO:0000256" key="9">
    <source>
        <dbReference type="ARBA" id="ARBA00022840"/>
    </source>
</evidence>
<sequence>MFSKTRIIATVGPATTKLFSNWLEFNDLNNINDAQQVCINIKDLILSGVNIFRMNLSHGDQKIHLFRTQLIKKIADELKIKVEILFDTKGPEIRVCEMSDNNFIIKNSEVIIHCKEKVLGSFNEFSVTDATGQYNMISDVKINHRILIDDGKLILIVKKIDFLKNIIYTTAKNSYSLKTNKRLNLPDANYSLPFLSKKDIDDINLAVKLKIPYLALSFISNIKQINEVKQLLKKSSFIPKLIAKIETQEAIDNLEEIIKNTDGIMVARGDLGLEVPFYKIPIYQNKIVELCHKYNKYCIIATQMLDSLERNIIPTRAEVTDVYYAVKQKVNATMLSGETAAGIDPINAVQVMKSIILETENNNIENEITFKKNELLIPKEVKLKILSFHKLKINKHKLLVVNLISKNSKHLVYDILKYDFNFNILFVIDKNQEHDLLLKNANFIISENKMLKQEELLKSFNIDFNNHEFLFISI</sequence>
<dbReference type="GO" id="GO:0004743">
    <property type="term" value="F:pyruvate kinase activity"/>
    <property type="evidence" value="ECO:0007669"/>
    <property type="project" value="UniProtKB-UniRule"/>
</dbReference>
<organism evidence="16 17">
    <name type="scientific">Ureaplasma parvum serovar 3 (strain ATCC 27815 / 27 / NCTC 11736)</name>
    <dbReference type="NCBI Taxonomy" id="505682"/>
    <lineage>
        <taxon>Bacteria</taxon>
        <taxon>Bacillati</taxon>
        <taxon>Mycoplasmatota</taxon>
        <taxon>Mycoplasmoidales</taxon>
        <taxon>Mycoplasmoidaceae</taxon>
        <taxon>Ureaplasma</taxon>
    </lineage>
</organism>
<dbReference type="Pfam" id="PF00224">
    <property type="entry name" value="PK"/>
    <property type="match status" value="1"/>
</dbReference>
<dbReference type="Gene3D" id="2.40.33.10">
    <property type="entry name" value="PK beta-barrel domain-like"/>
    <property type="match status" value="1"/>
</dbReference>
<comment type="pathway">
    <text evidence="2 14">Carbohydrate degradation; glycolysis; pyruvate from D-glyceraldehyde 3-phosphate: step 5/5.</text>
</comment>
<dbReference type="InterPro" id="IPR011037">
    <property type="entry name" value="Pyrv_Knase-like_insert_dom_sf"/>
</dbReference>
<evidence type="ECO:0000256" key="8">
    <source>
        <dbReference type="ARBA" id="ARBA00022777"/>
    </source>
</evidence>
<evidence type="ECO:0000256" key="12">
    <source>
        <dbReference type="ARBA" id="ARBA00023317"/>
    </source>
</evidence>
<dbReference type="HOGENOM" id="CLU_015439_1_0_14"/>
<dbReference type="InterPro" id="IPR015813">
    <property type="entry name" value="Pyrv/PenolPyrv_kinase-like_dom"/>
</dbReference>
<evidence type="ECO:0000256" key="14">
    <source>
        <dbReference type="RuleBase" id="RU000504"/>
    </source>
</evidence>
<dbReference type="InterPro" id="IPR040442">
    <property type="entry name" value="Pyrv_kinase-like_dom_sf"/>
</dbReference>
<dbReference type="GO" id="GO:0000287">
    <property type="term" value="F:magnesium ion binding"/>
    <property type="evidence" value="ECO:0007669"/>
    <property type="project" value="UniProtKB-UniRule"/>
</dbReference>
<dbReference type="GO" id="GO:0030955">
    <property type="term" value="F:potassium ion binding"/>
    <property type="evidence" value="ECO:0007669"/>
    <property type="project" value="UniProtKB-UniRule"/>
</dbReference>
<feature type="domain" description="Pyruvate kinase barrel" evidence="15">
    <location>
        <begin position="3"/>
        <end position="349"/>
    </location>
</feature>
<evidence type="ECO:0000256" key="1">
    <source>
        <dbReference type="ARBA" id="ARBA00001958"/>
    </source>
</evidence>
<evidence type="ECO:0000313" key="17">
    <source>
        <dbReference type="Proteomes" id="UP000002162"/>
    </source>
</evidence>
<dbReference type="Gene3D" id="3.20.20.60">
    <property type="entry name" value="Phosphoenolpyruvate-binding domains"/>
    <property type="match status" value="1"/>
</dbReference>
<evidence type="ECO:0000256" key="3">
    <source>
        <dbReference type="ARBA" id="ARBA00008663"/>
    </source>
</evidence>
<keyword evidence="9" id="KW-0067">ATP-binding</keyword>
<keyword evidence="8 14" id="KW-0418">Kinase</keyword>
<protein>
    <recommendedName>
        <fullName evidence="4 13">Pyruvate kinase</fullName>
        <ecNumber evidence="4 13">2.7.1.40</ecNumber>
    </recommendedName>
</protein>
<dbReference type="NCBIfam" id="TIGR01064">
    <property type="entry name" value="pyruv_kin"/>
    <property type="match status" value="1"/>
</dbReference>
<dbReference type="UniPathway" id="UPA00109">
    <property type="reaction ID" value="UER00188"/>
</dbReference>
<dbReference type="SUPFAM" id="SSF51621">
    <property type="entry name" value="Phosphoenolpyruvate/pyruvate domain"/>
    <property type="match status" value="1"/>
</dbReference>
<dbReference type="SUPFAM" id="SSF50800">
    <property type="entry name" value="PK beta-barrel domain-like"/>
    <property type="match status" value="1"/>
</dbReference>
<keyword evidence="6" id="KW-0479">Metal-binding</keyword>
<keyword evidence="5 14" id="KW-0808">Transferase</keyword>
<dbReference type="RefSeq" id="WP_006689159.1">
    <property type="nucleotide sequence ID" value="NC_010503.1"/>
</dbReference>
<dbReference type="Proteomes" id="UP000002162">
    <property type="component" value="Chromosome"/>
</dbReference>
<keyword evidence="12 16" id="KW-0670">Pyruvate</keyword>
<dbReference type="InterPro" id="IPR015806">
    <property type="entry name" value="Pyrv_Knase_insert_dom_sf"/>
</dbReference>
<dbReference type="AlphaFoldDB" id="A0A2C9DZ79"/>
<evidence type="ECO:0000313" key="16">
    <source>
        <dbReference type="EMBL" id="ACA33295.1"/>
    </source>
</evidence>
<dbReference type="PRINTS" id="PR01050">
    <property type="entry name" value="PYRUVTKNASE"/>
</dbReference>
<evidence type="ECO:0000256" key="13">
    <source>
        <dbReference type="NCBIfam" id="TIGR01064"/>
    </source>
</evidence>
<evidence type="ECO:0000256" key="5">
    <source>
        <dbReference type="ARBA" id="ARBA00022679"/>
    </source>
</evidence>
<dbReference type="KEGG" id="upa:UPA3_0193"/>
<evidence type="ECO:0000256" key="7">
    <source>
        <dbReference type="ARBA" id="ARBA00022741"/>
    </source>
</evidence>
<dbReference type="GO" id="GO:0016301">
    <property type="term" value="F:kinase activity"/>
    <property type="evidence" value="ECO:0007669"/>
    <property type="project" value="UniProtKB-KW"/>
</dbReference>
<reference evidence="16 17" key="1">
    <citation type="submission" date="2008-02" db="EMBL/GenBank/DDBJ databases">
        <title>Genome sequence of Ureaplasma parvum serovar 3.</title>
        <authorList>
            <person name="Methe B.A."/>
            <person name="Glass J."/>
            <person name="Waites K."/>
            <person name="Shrivastava S."/>
        </authorList>
    </citation>
    <scope>NUCLEOTIDE SEQUENCE [LARGE SCALE GENOMIC DNA]</scope>
    <source>
        <strain evidence="17">ATCC 27815 / 27 / NCTC 11736</strain>
    </source>
</reference>
<dbReference type="EC" id="2.7.1.40" evidence="4 13"/>
<accession>A0A2C9DZ79</accession>
<comment type="cofactor">
    <cofactor evidence="1">
        <name>K(+)</name>
        <dbReference type="ChEBI" id="CHEBI:29103"/>
    </cofactor>
</comment>
<name>A0A2C9DZ79_UREP2</name>
<evidence type="ECO:0000256" key="10">
    <source>
        <dbReference type="ARBA" id="ARBA00022842"/>
    </source>
</evidence>
<evidence type="ECO:0000256" key="2">
    <source>
        <dbReference type="ARBA" id="ARBA00004997"/>
    </source>
</evidence>
<keyword evidence="11 14" id="KW-0324">Glycolysis</keyword>
<evidence type="ECO:0000256" key="6">
    <source>
        <dbReference type="ARBA" id="ARBA00022723"/>
    </source>
</evidence>
<proteinExistence type="inferred from homology"/>
<dbReference type="GO" id="GO:0005524">
    <property type="term" value="F:ATP binding"/>
    <property type="evidence" value="ECO:0007669"/>
    <property type="project" value="UniProtKB-KW"/>
</dbReference>
<comment type="catalytic activity">
    <reaction evidence="14">
        <text>pyruvate + ATP = phosphoenolpyruvate + ADP + H(+)</text>
        <dbReference type="Rhea" id="RHEA:18157"/>
        <dbReference type="ChEBI" id="CHEBI:15361"/>
        <dbReference type="ChEBI" id="CHEBI:15378"/>
        <dbReference type="ChEBI" id="CHEBI:30616"/>
        <dbReference type="ChEBI" id="CHEBI:58702"/>
        <dbReference type="ChEBI" id="CHEBI:456216"/>
        <dbReference type="EC" id="2.7.1.40"/>
    </reaction>
</comment>
<evidence type="ECO:0000259" key="15">
    <source>
        <dbReference type="Pfam" id="PF00224"/>
    </source>
</evidence>
<keyword evidence="7" id="KW-0547">Nucleotide-binding</keyword>
<evidence type="ECO:0000256" key="11">
    <source>
        <dbReference type="ARBA" id="ARBA00023152"/>
    </source>
</evidence>
<comment type="similarity">
    <text evidence="3 14">Belongs to the pyruvate kinase family.</text>
</comment>
<dbReference type="InterPro" id="IPR001697">
    <property type="entry name" value="Pyr_Knase"/>
</dbReference>
<dbReference type="EMBL" id="CP000942">
    <property type="protein sequence ID" value="ACA33295.1"/>
    <property type="molecule type" value="Genomic_DNA"/>
</dbReference>
<evidence type="ECO:0000256" key="4">
    <source>
        <dbReference type="ARBA" id="ARBA00012142"/>
    </source>
</evidence>
<gene>
    <name evidence="16" type="primary">pyk</name>
    <name evidence="16" type="ordered locus">UPA3_0193</name>
</gene>
<dbReference type="GeneID" id="29672687"/>
<keyword evidence="10 14" id="KW-0460">Magnesium</keyword>
<dbReference type="InterPro" id="IPR015793">
    <property type="entry name" value="Pyrv_Knase_brl"/>
</dbReference>
<dbReference type="PANTHER" id="PTHR11817">
    <property type="entry name" value="PYRUVATE KINASE"/>
    <property type="match status" value="1"/>
</dbReference>